<dbReference type="AlphaFoldDB" id="A0A9Q2CZA9"/>
<keyword evidence="1" id="KW-1133">Transmembrane helix</keyword>
<sequence length="76" mass="8732">MFLSQIALMKIILHIACSIFAFYILDCLKVDMIFKKGHVAKIRMFYILVAILLGTSMSNFIIDIFVETQNLQLLFG</sequence>
<dbReference type="RefSeq" id="WP_183673935.1">
    <property type="nucleotide sequence ID" value="NZ_CP079109.1"/>
</dbReference>
<accession>A0A9Q2CZA9</accession>
<protein>
    <submittedName>
        <fullName evidence="2">Integral membrane protein (TIGR02327 family)</fullName>
    </submittedName>
</protein>
<organism evidence="2 3">
    <name type="scientific">Nosocomiicoccus ampullae</name>
    <dbReference type="NCBI Taxonomy" id="489910"/>
    <lineage>
        <taxon>Bacteria</taxon>
        <taxon>Bacillati</taxon>
        <taxon>Bacillota</taxon>
        <taxon>Bacilli</taxon>
        <taxon>Bacillales</taxon>
        <taxon>Staphylococcaceae</taxon>
        <taxon>Nosocomiicoccus</taxon>
    </lineage>
</organism>
<name>A0A9Q2CZA9_9STAP</name>
<evidence type="ECO:0000313" key="2">
    <source>
        <dbReference type="EMBL" id="MBB5176060.1"/>
    </source>
</evidence>
<dbReference type="Pfam" id="PF06612">
    <property type="entry name" value="DUF1146"/>
    <property type="match status" value="1"/>
</dbReference>
<dbReference type="InterPro" id="IPR009526">
    <property type="entry name" value="DUF1146"/>
</dbReference>
<keyword evidence="1" id="KW-0812">Transmembrane</keyword>
<evidence type="ECO:0000256" key="1">
    <source>
        <dbReference type="SAM" id="Phobius"/>
    </source>
</evidence>
<keyword evidence="1" id="KW-0472">Membrane</keyword>
<evidence type="ECO:0000313" key="3">
    <source>
        <dbReference type="Proteomes" id="UP000579136"/>
    </source>
</evidence>
<gene>
    <name evidence="2" type="ORF">HNQ45_000944</name>
</gene>
<dbReference type="EMBL" id="JACHHF010000004">
    <property type="protein sequence ID" value="MBB5176060.1"/>
    <property type="molecule type" value="Genomic_DNA"/>
</dbReference>
<proteinExistence type="predicted"/>
<feature type="transmembrane region" description="Helical" evidence="1">
    <location>
        <begin position="6"/>
        <end position="25"/>
    </location>
</feature>
<dbReference type="Proteomes" id="UP000579136">
    <property type="component" value="Unassembled WGS sequence"/>
</dbReference>
<feature type="transmembrane region" description="Helical" evidence="1">
    <location>
        <begin position="45"/>
        <end position="66"/>
    </location>
</feature>
<keyword evidence="3" id="KW-1185">Reference proteome</keyword>
<reference evidence="2 3" key="1">
    <citation type="submission" date="2020-08" db="EMBL/GenBank/DDBJ databases">
        <title>Genomic Encyclopedia of Type Strains, Phase IV (KMG-IV): sequencing the most valuable type-strain genomes for metagenomic binning, comparative biology and taxonomic classification.</title>
        <authorList>
            <person name="Goeker M."/>
        </authorList>
    </citation>
    <scope>NUCLEOTIDE SEQUENCE [LARGE SCALE GENOMIC DNA]</scope>
    <source>
        <strain evidence="2 3">DSM 19163</strain>
    </source>
</reference>
<comment type="caution">
    <text evidence="2">The sequence shown here is derived from an EMBL/GenBank/DDBJ whole genome shotgun (WGS) entry which is preliminary data.</text>
</comment>